<evidence type="ECO:0000313" key="10">
    <source>
        <dbReference type="Proteomes" id="UP000663760"/>
    </source>
</evidence>
<feature type="domain" description="GATA-type" evidence="8">
    <location>
        <begin position="174"/>
        <end position="210"/>
    </location>
</feature>
<keyword evidence="2" id="KW-0479">Metal-binding</keyword>
<evidence type="ECO:0000256" key="1">
    <source>
        <dbReference type="ARBA" id="ARBA00005694"/>
    </source>
</evidence>
<evidence type="ECO:0000256" key="6">
    <source>
        <dbReference type="PROSITE-ProRule" id="PRU00094"/>
    </source>
</evidence>
<dbReference type="GO" id="GO:0030154">
    <property type="term" value="P:cell differentiation"/>
    <property type="evidence" value="ECO:0007669"/>
    <property type="project" value="TreeGrafter"/>
</dbReference>
<feature type="region of interest" description="Disordered" evidence="7">
    <location>
        <begin position="142"/>
        <end position="179"/>
    </location>
</feature>
<feature type="region of interest" description="Disordered" evidence="7">
    <location>
        <begin position="104"/>
        <end position="130"/>
    </location>
</feature>
<dbReference type="InterPro" id="IPR013088">
    <property type="entry name" value="Znf_NHR/GATA"/>
</dbReference>
<evidence type="ECO:0000256" key="2">
    <source>
        <dbReference type="ARBA" id="ARBA00022723"/>
    </source>
</evidence>
<dbReference type="PROSITE" id="PS50114">
    <property type="entry name" value="GATA_ZN_FINGER_2"/>
    <property type="match status" value="1"/>
</dbReference>
<proteinExistence type="inferred from homology"/>
<evidence type="ECO:0000256" key="7">
    <source>
        <dbReference type="SAM" id="MobiDB-lite"/>
    </source>
</evidence>
<protein>
    <recommendedName>
        <fullName evidence="8">GATA-type domain-containing protein</fullName>
    </recommendedName>
</protein>
<dbReference type="GO" id="GO:0008270">
    <property type="term" value="F:zinc ion binding"/>
    <property type="evidence" value="ECO:0007669"/>
    <property type="project" value="UniProtKB-KW"/>
</dbReference>
<feature type="compositionally biased region" description="Basic residues" evidence="7">
    <location>
        <begin position="264"/>
        <end position="279"/>
    </location>
</feature>
<dbReference type="PANTHER" id="PTHR45658:SF42">
    <property type="entry name" value="GATA TRANSCRIPTION FACTOR 1"/>
    <property type="match status" value="1"/>
</dbReference>
<dbReference type="PROSITE" id="PS00344">
    <property type="entry name" value="GATA_ZN_FINGER_1"/>
    <property type="match status" value="1"/>
</dbReference>
<keyword evidence="5" id="KW-0010">Activator</keyword>
<evidence type="ECO:0000313" key="9">
    <source>
        <dbReference type="EMBL" id="CAA7403299.1"/>
    </source>
</evidence>
<dbReference type="InterPro" id="IPR051140">
    <property type="entry name" value="GATA_TF"/>
</dbReference>
<feature type="region of interest" description="Disordered" evidence="7">
    <location>
        <begin position="242"/>
        <end position="279"/>
    </location>
</feature>
<dbReference type="GO" id="GO:0043565">
    <property type="term" value="F:sequence-specific DNA binding"/>
    <property type="evidence" value="ECO:0007669"/>
    <property type="project" value="InterPro"/>
</dbReference>
<feature type="compositionally biased region" description="Basic residues" evidence="7">
    <location>
        <begin position="147"/>
        <end position="162"/>
    </location>
</feature>
<keyword evidence="3 6" id="KW-0863">Zinc-finger</keyword>
<dbReference type="GO" id="GO:0005634">
    <property type="term" value="C:nucleus"/>
    <property type="evidence" value="ECO:0007669"/>
    <property type="project" value="TreeGrafter"/>
</dbReference>
<dbReference type="AlphaFoldDB" id="A0A7I8KZS7"/>
<comment type="similarity">
    <text evidence="1">Belongs to the type IV zinc-finger family. Class A subfamily.</text>
</comment>
<gene>
    <name evidence="9" type="ORF">SI8410_10013977</name>
</gene>
<sequence>MEPLDVNWMDELLRDFSGDVILPAPRSSSSRRHHHRGAGAGAAPPSQEERRRQSPPAWSAPIVHPSLLDGPATDPSPGFVEEELEWLSNKEAFPSLETFDVYAYRKPSSPAPPPSLAAAEGGSKRPSPVSVLAKGFLPAASPFLQRTPRRARSQGQQRRRRVLPVFPSSRSSPGEEKRRCWHCGAGETPQWRAGPHGPKTLCNACGVRYKSGRLVPEYRPASSPTFSSALHSNSHRKIMEMRRRKEGQAHSAAGGGGAAPTTANKKKKKKRKRKGLRLL</sequence>
<keyword evidence="10" id="KW-1185">Reference proteome</keyword>
<dbReference type="PANTHER" id="PTHR45658">
    <property type="entry name" value="GATA TRANSCRIPTION FACTOR"/>
    <property type="match status" value="1"/>
</dbReference>
<dbReference type="EMBL" id="LR746273">
    <property type="protein sequence ID" value="CAA7403299.1"/>
    <property type="molecule type" value="Genomic_DNA"/>
</dbReference>
<dbReference type="GO" id="GO:0006355">
    <property type="term" value="P:regulation of DNA-templated transcription"/>
    <property type="evidence" value="ECO:0007669"/>
    <property type="project" value="InterPro"/>
</dbReference>
<dbReference type="Pfam" id="PF00320">
    <property type="entry name" value="GATA"/>
    <property type="match status" value="1"/>
</dbReference>
<dbReference type="Proteomes" id="UP000663760">
    <property type="component" value="Chromosome 10"/>
</dbReference>
<name>A0A7I8KZS7_SPIIN</name>
<dbReference type="SMART" id="SM00401">
    <property type="entry name" value="ZnF_GATA"/>
    <property type="match status" value="1"/>
</dbReference>
<dbReference type="FunFam" id="3.30.50.10:FF:000018">
    <property type="entry name" value="GATA transcription factor"/>
    <property type="match status" value="1"/>
</dbReference>
<accession>A0A7I8KZS7</accession>
<dbReference type="InterPro" id="IPR000679">
    <property type="entry name" value="Znf_GATA"/>
</dbReference>
<evidence type="ECO:0000256" key="3">
    <source>
        <dbReference type="ARBA" id="ARBA00022771"/>
    </source>
</evidence>
<keyword evidence="4" id="KW-0862">Zinc</keyword>
<dbReference type="Gene3D" id="3.30.50.10">
    <property type="entry name" value="Erythroid Transcription Factor GATA-1, subunit A"/>
    <property type="match status" value="1"/>
</dbReference>
<evidence type="ECO:0000256" key="5">
    <source>
        <dbReference type="ARBA" id="ARBA00023159"/>
    </source>
</evidence>
<dbReference type="OrthoDB" id="2162994at2759"/>
<dbReference type="CDD" id="cd00202">
    <property type="entry name" value="ZnF_GATA"/>
    <property type="match status" value="1"/>
</dbReference>
<evidence type="ECO:0000259" key="8">
    <source>
        <dbReference type="PROSITE" id="PS50114"/>
    </source>
</evidence>
<dbReference type="SUPFAM" id="SSF57716">
    <property type="entry name" value="Glucocorticoid receptor-like (DNA-binding domain)"/>
    <property type="match status" value="1"/>
</dbReference>
<reference evidence="9" key="1">
    <citation type="submission" date="2020-02" db="EMBL/GenBank/DDBJ databases">
        <authorList>
            <person name="Scholz U."/>
            <person name="Mascher M."/>
            <person name="Fiebig A."/>
        </authorList>
    </citation>
    <scope>NUCLEOTIDE SEQUENCE</scope>
</reference>
<feature type="region of interest" description="Disordered" evidence="7">
    <location>
        <begin position="20"/>
        <end position="81"/>
    </location>
</feature>
<organism evidence="9 10">
    <name type="scientific">Spirodela intermedia</name>
    <name type="common">Intermediate duckweed</name>
    <dbReference type="NCBI Taxonomy" id="51605"/>
    <lineage>
        <taxon>Eukaryota</taxon>
        <taxon>Viridiplantae</taxon>
        <taxon>Streptophyta</taxon>
        <taxon>Embryophyta</taxon>
        <taxon>Tracheophyta</taxon>
        <taxon>Spermatophyta</taxon>
        <taxon>Magnoliopsida</taxon>
        <taxon>Liliopsida</taxon>
        <taxon>Araceae</taxon>
        <taxon>Lemnoideae</taxon>
        <taxon>Spirodela</taxon>
    </lineage>
</organism>
<evidence type="ECO:0000256" key="4">
    <source>
        <dbReference type="ARBA" id="ARBA00022833"/>
    </source>
</evidence>